<evidence type="ECO:0000256" key="2">
    <source>
        <dbReference type="ARBA" id="ARBA00022723"/>
    </source>
</evidence>
<dbReference type="SUPFAM" id="SSF47188">
    <property type="entry name" value="Hemerythrin-like"/>
    <property type="match status" value="1"/>
</dbReference>
<keyword evidence="2" id="KW-0479">Metal-binding</keyword>
<dbReference type="Pfam" id="PF01814">
    <property type="entry name" value="Hemerythrin"/>
    <property type="match status" value="1"/>
</dbReference>
<evidence type="ECO:0000259" key="4">
    <source>
        <dbReference type="Pfam" id="PF01814"/>
    </source>
</evidence>
<proteinExistence type="inferred from homology"/>
<comment type="similarity">
    <text evidence="1">Belongs to the hemerythrin family.</text>
</comment>
<dbReference type="AlphaFoldDB" id="A0A0C2U7P5"/>
<evidence type="ECO:0000313" key="5">
    <source>
        <dbReference type="EMBL" id="KIL97492.1"/>
    </source>
</evidence>
<dbReference type="STRING" id="272627.CCC_00553"/>
<dbReference type="CDD" id="cd12107">
    <property type="entry name" value="Hemerythrin"/>
    <property type="match status" value="1"/>
</dbReference>
<accession>A0A0C2U7P5</accession>
<dbReference type="PANTHER" id="PTHR37164">
    <property type="entry name" value="BACTERIOHEMERYTHRIN"/>
    <property type="match status" value="1"/>
</dbReference>
<dbReference type="RefSeq" id="WP_009870130.1">
    <property type="nucleotide sequence ID" value="NZ_JXSL01000030.1"/>
</dbReference>
<feature type="domain" description="Hemerythrin-like" evidence="4">
    <location>
        <begin position="20"/>
        <end position="130"/>
    </location>
</feature>
<dbReference type="PANTHER" id="PTHR37164:SF1">
    <property type="entry name" value="BACTERIOHEMERYTHRIN"/>
    <property type="match status" value="1"/>
</dbReference>
<name>A0A0C2U7P5_PARME</name>
<dbReference type="EMBL" id="JXSL01000030">
    <property type="protein sequence ID" value="KIL97492.1"/>
    <property type="molecule type" value="Genomic_DNA"/>
</dbReference>
<evidence type="ECO:0000256" key="1">
    <source>
        <dbReference type="ARBA" id="ARBA00010587"/>
    </source>
</evidence>
<keyword evidence="6" id="KW-1185">Reference proteome</keyword>
<organism evidence="5 6">
    <name type="scientific">Paramagnetospirillum magnetotacticum MS-1</name>
    <dbReference type="NCBI Taxonomy" id="272627"/>
    <lineage>
        <taxon>Bacteria</taxon>
        <taxon>Pseudomonadati</taxon>
        <taxon>Pseudomonadota</taxon>
        <taxon>Alphaproteobacteria</taxon>
        <taxon>Rhodospirillales</taxon>
        <taxon>Magnetospirillaceae</taxon>
        <taxon>Paramagnetospirillum</taxon>
    </lineage>
</organism>
<dbReference type="Gene3D" id="1.20.120.50">
    <property type="entry name" value="Hemerythrin-like"/>
    <property type="match status" value="1"/>
</dbReference>
<reference evidence="5 6" key="1">
    <citation type="submission" date="2015-01" db="EMBL/GenBank/DDBJ databases">
        <title>Genome Sequence of Magnetospirillum magnetotacticum Strain MS-1.</title>
        <authorList>
            <person name="Marinov G.K."/>
            <person name="Smalley M.D."/>
            <person name="DeSalvo G."/>
        </authorList>
    </citation>
    <scope>NUCLEOTIDE SEQUENCE [LARGE SCALE GENOMIC DNA]</scope>
    <source>
        <strain evidence="5 6">MS-1</strain>
    </source>
</reference>
<dbReference type="InterPro" id="IPR012312">
    <property type="entry name" value="Hemerythrin-like"/>
</dbReference>
<protein>
    <submittedName>
        <fullName evidence="5">Hemerythrin</fullName>
    </submittedName>
</protein>
<dbReference type="OrthoDB" id="7348035at2"/>
<dbReference type="NCBIfam" id="TIGR02481">
    <property type="entry name" value="hemeryth_dom"/>
    <property type="match status" value="1"/>
</dbReference>
<evidence type="ECO:0000313" key="6">
    <source>
        <dbReference type="Proteomes" id="UP000031971"/>
    </source>
</evidence>
<dbReference type="Proteomes" id="UP000031971">
    <property type="component" value="Unassembled WGS sequence"/>
</dbReference>
<evidence type="ECO:0000256" key="3">
    <source>
        <dbReference type="ARBA" id="ARBA00023004"/>
    </source>
</evidence>
<keyword evidence="3" id="KW-0408">Iron</keyword>
<dbReference type="InterPro" id="IPR035938">
    <property type="entry name" value="Hemerythrin-like_sf"/>
</dbReference>
<dbReference type="InterPro" id="IPR050669">
    <property type="entry name" value="Hemerythrin"/>
</dbReference>
<dbReference type="InterPro" id="IPR012827">
    <property type="entry name" value="Hemerythrin_metal-bd"/>
</dbReference>
<dbReference type="GO" id="GO:0046872">
    <property type="term" value="F:metal ion binding"/>
    <property type="evidence" value="ECO:0007669"/>
    <property type="project" value="UniProtKB-KW"/>
</dbReference>
<comment type="caution">
    <text evidence="5">The sequence shown here is derived from an EMBL/GenBank/DDBJ whole genome shotgun (WGS) entry which is preliminary data.</text>
</comment>
<gene>
    <name evidence="5" type="ORF">CCC_00553</name>
</gene>
<sequence length="144" mass="16627">MLIWRDAMAIGQADIDHARKHVIGRINDFERALGAHGAHTAMGLFLTGLYEETSTAFGREEKIQRECSFPFTEPHHREHAAILEKLELLKERYDETDARGDFTPLLRDLAGLAKEWITVHIVQSDLKLRPYWLNHNGIYLRGQH</sequence>